<accession>A0ABT3DN74</accession>
<feature type="compositionally biased region" description="Polar residues" evidence="1">
    <location>
        <begin position="426"/>
        <end position="441"/>
    </location>
</feature>
<organism evidence="3 4">
    <name type="scientific">Metabacillus halosaccharovorans</name>
    <dbReference type="NCBI Taxonomy" id="930124"/>
    <lineage>
        <taxon>Bacteria</taxon>
        <taxon>Bacillati</taxon>
        <taxon>Bacillota</taxon>
        <taxon>Bacilli</taxon>
        <taxon>Bacillales</taxon>
        <taxon>Bacillaceae</taxon>
        <taxon>Metabacillus</taxon>
    </lineage>
</organism>
<evidence type="ECO:0000313" key="4">
    <source>
        <dbReference type="Proteomes" id="UP001526147"/>
    </source>
</evidence>
<proteinExistence type="predicted"/>
<dbReference type="EMBL" id="JAOYEY010000051">
    <property type="protein sequence ID" value="MCV9888513.1"/>
    <property type="molecule type" value="Genomic_DNA"/>
</dbReference>
<feature type="domain" description="Cadherin-like beta-sandwich-like" evidence="2">
    <location>
        <begin position="314"/>
        <end position="397"/>
    </location>
</feature>
<feature type="region of interest" description="Disordered" evidence="1">
    <location>
        <begin position="426"/>
        <end position="449"/>
    </location>
</feature>
<gene>
    <name evidence="3" type="ORF">OIH86_22950</name>
</gene>
<sequence>MRRNLGIKLIAAGTIIGANVSAYPISHVHAEEMTILENSAELQSVKIDEFQLDQAFSHDVKRYSASVGNEIKTMNILVEKKEEAALITINGEAIESGVKTSLPLSTGNNEFEITVTNGTEVSSYKLTVVRAKNDNNQLSNLSLSNGSLSFDSEKSDYHIEVKNEISELTLKPKTKADTSTVTINGATVKSGEGHEVQLPVGSTTMTIIVTAENGTKKIYTVTVARQAQQDSSSIVTDEKKDQSGEIQPTTETSSNSSKASITPSTTESNNRGTSSIPSEAVLATTNVNSSTKNSANLGSSSATGTSETKTTANLNSLTVSNGTWSKTFSSDVYTYHISLASDVSSLTISADAEESDADIFIEDEEISDNSTVTIGDKTKTAISVIVENDEDRKTYVLIFEKEVDEEVTIETVESIANTETEAATVSSDTKGLEVTSETNQMNDREERQEEKASIWQKLLAFFGL</sequence>
<evidence type="ECO:0000313" key="3">
    <source>
        <dbReference type="EMBL" id="MCV9888513.1"/>
    </source>
</evidence>
<feature type="domain" description="Cadherin-like beta-sandwich-like" evidence="2">
    <location>
        <begin position="47"/>
        <end position="130"/>
    </location>
</feature>
<dbReference type="Gene3D" id="2.60.40.680">
    <property type="match status" value="1"/>
</dbReference>
<feature type="compositionally biased region" description="Polar residues" evidence="1">
    <location>
        <begin position="244"/>
        <end position="308"/>
    </location>
</feature>
<dbReference type="InterPro" id="IPR025883">
    <property type="entry name" value="Cadherin-like_domain"/>
</dbReference>
<name>A0ABT3DN74_9BACI</name>
<dbReference type="Proteomes" id="UP001526147">
    <property type="component" value="Unassembled WGS sequence"/>
</dbReference>
<reference evidence="3 4" key="1">
    <citation type="submission" date="2022-10" db="EMBL/GenBank/DDBJ databases">
        <title>Draft genome assembly of moderately radiation resistant bacterium Metabacillus halosaccharovorans.</title>
        <authorList>
            <person name="Pal S."/>
            <person name="Gopinathan A."/>
        </authorList>
    </citation>
    <scope>NUCLEOTIDE SEQUENCE [LARGE SCALE GENOMIC DNA]</scope>
    <source>
        <strain evidence="3 4">VITHBRA001</strain>
    </source>
</reference>
<feature type="region of interest" description="Disordered" evidence="1">
    <location>
        <begin position="227"/>
        <end position="308"/>
    </location>
</feature>
<protein>
    <submittedName>
        <fullName evidence="3">Cadherin-like beta sandwich domain-containing protein</fullName>
    </submittedName>
</protein>
<comment type="caution">
    <text evidence="3">The sequence shown here is derived from an EMBL/GenBank/DDBJ whole genome shotgun (WGS) entry which is preliminary data.</text>
</comment>
<dbReference type="Pfam" id="PF12733">
    <property type="entry name" value="Cadherin-like"/>
    <property type="match status" value="3"/>
</dbReference>
<evidence type="ECO:0000256" key="1">
    <source>
        <dbReference type="SAM" id="MobiDB-lite"/>
    </source>
</evidence>
<dbReference type="RefSeq" id="WP_264144596.1">
    <property type="nucleotide sequence ID" value="NZ_JAOYEY010000051.1"/>
</dbReference>
<evidence type="ECO:0000259" key="2">
    <source>
        <dbReference type="Pfam" id="PF12733"/>
    </source>
</evidence>
<keyword evidence="4" id="KW-1185">Reference proteome</keyword>
<feature type="domain" description="Cadherin-like beta-sandwich-like" evidence="2">
    <location>
        <begin position="138"/>
        <end position="226"/>
    </location>
</feature>